<dbReference type="GO" id="GO:0008721">
    <property type="term" value="F:D-serine ammonia-lyase activity"/>
    <property type="evidence" value="ECO:0007669"/>
    <property type="project" value="TreeGrafter"/>
</dbReference>
<dbReference type="InterPro" id="IPR042208">
    <property type="entry name" value="D-ser_dehydrat-like_sf"/>
</dbReference>
<sequence length="368" mass="40467">MTDWYTVSNAAEIPSPALLIYPERIRQNLQLMIEIAGGVENLRPHVKTHKLPQVVQLKRELGIEKFKTSTIAEAEMTAAAGGKDVLLAYQPAGPGIQRLLTLILHFPQTKFSTIVDDAETIRQIGQQATEAGLEVPVYLDLDVGMHRTGITPGEGALELYRLITLTKGVIPAGLHAYDGHLHDPDEAKLTEVAKQTFQQVIHFRLLLEQAGLIVPGIVASGTPTFPILAQYTDVEVGCGTSVLWDFGQPKLSPDPGFLNAAVLLTRVISKPQSGLLTLDLGHKAVASEMSHPRVQLFGLEEAEVVVHNEEHLTLKSPRANEYHVGDVVYGLPRHICPTVALHHEAWVVRDHLATECWEIVARKRKITL</sequence>
<accession>A0A5C5XNN3</accession>
<evidence type="ECO:0000313" key="5">
    <source>
        <dbReference type="Proteomes" id="UP000316095"/>
    </source>
</evidence>
<dbReference type="RefSeq" id="WP_146506211.1">
    <property type="nucleotide sequence ID" value="NZ_SJPG01000001.1"/>
</dbReference>
<dbReference type="SUPFAM" id="SSF51419">
    <property type="entry name" value="PLP-binding barrel"/>
    <property type="match status" value="1"/>
</dbReference>
<dbReference type="InterPro" id="IPR026956">
    <property type="entry name" value="D-ser_dehydrat-like_dom"/>
</dbReference>
<feature type="domain" description="D-serine dehydratase-like" evidence="3">
    <location>
        <begin position="260"/>
        <end position="349"/>
    </location>
</feature>
<dbReference type="EMBL" id="SJPG01000001">
    <property type="protein sequence ID" value="TWT64504.1"/>
    <property type="molecule type" value="Genomic_DNA"/>
</dbReference>
<dbReference type="PANTHER" id="PTHR28004:SF2">
    <property type="entry name" value="D-SERINE DEHYDRATASE"/>
    <property type="match status" value="1"/>
</dbReference>
<protein>
    <submittedName>
        <fullName evidence="4">D-threonine aldolase</fullName>
        <ecNumber evidence="4">4.1.2.42</ecNumber>
    </submittedName>
</protein>
<keyword evidence="5" id="KW-1185">Reference proteome</keyword>
<evidence type="ECO:0000313" key="4">
    <source>
        <dbReference type="EMBL" id="TWT64504.1"/>
    </source>
</evidence>
<comment type="similarity">
    <text evidence="1">Belongs to the DSD1 family.</text>
</comment>
<dbReference type="Gene3D" id="2.40.37.20">
    <property type="entry name" value="D-serine dehydratase-like domain"/>
    <property type="match status" value="1"/>
</dbReference>
<proteinExistence type="inferred from homology"/>
<dbReference type="EC" id="4.1.2.42" evidence="4"/>
<dbReference type="CDD" id="cd06821">
    <property type="entry name" value="PLPDE_III_D-TA"/>
    <property type="match status" value="1"/>
</dbReference>
<dbReference type="Gene3D" id="3.20.20.10">
    <property type="entry name" value="Alanine racemase"/>
    <property type="match status" value="1"/>
</dbReference>
<dbReference type="InterPro" id="IPR029066">
    <property type="entry name" value="PLP-binding_barrel"/>
</dbReference>
<dbReference type="Pfam" id="PF14031">
    <property type="entry name" value="D-ser_dehydrat"/>
    <property type="match status" value="1"/>
</dbReference>
<dbReference type="AlphaFoldDB" id="A0A5C5XNN3"/>
<dbReference type="GO" id="GO:0036088">
    <property type="term" value="P:D-serine catabolic process"/>
    <property type="evidence" value="ECO:0007669"/>
    <property type="project" value="TreeGrafter"/>
</dbReference>
<reference evidence="4 5" key="1">
    <citation type="submission" date="2019-02" db="EMBL/GenBank/DDBJ databases">
        <title>Deep-cultivation of Planctomycetes and their phenomic and genomic characterization uncovers novel biology.</title>
        <authorList>
            <person name="Wiegand S."/>
            <person name="Jogler M."/>
            <person name="Boedeker C."/>
            <person name="Pinto D."/>
            <person name="Vollmers J."/>
            <person name="Rivas-Marin E."/>
            <person name="Kohn T."/>
            <person name="Peeters S.H."/>
            <person name="Heuer A."/>
            <person name="Rast P."/>
            <person name="Oberbeckmann S."/>
            <person name="Bunk B."/>
            <person name="Jeske O."/>
            <person name="Meyerdierks A."/>
            <person name="Storesund J.E."/>
            <person name="Kallscheuer N."/>
            <person name="Luecker S."/>
            <person name="Lage O.M."/>
            <person name="Pohl T."/>
            <person name="Merkel B.J."/>
            <person name="Hornburger P."/>
            <person name="Mueller R.-W."/>
            <person name="Bruemmer F."/>
            <person name="Labrenz M."/>
            <person name="Spormann A.M."/>
            <person name="Op Den Camp H."/>
            <person name="Overmann J."/>
            <person name="Amann R."/>
            <person name="Jetten M.S.M."/>
            <person name="Mascher T."/>
            <person name="Medema M.H."/>
            <person name="Devos D.P."/>
            <person name="Kaster A.-K."/>
            <person name="Ovreas L."/>
            <person name="Rohde M."/>
            <person name="Galperin M.Y."/>
            <person name="Jogler C."/>
        </authorList>
    </citation>
    <scope>NUCLEOTIDE SEQUENCE [LARGE SCALE GENOMIC DNA]</scope>
    <source>
        <strain evidence="4 5">Pan54</strain>
    </source>
</reference>
<dbReference type="OrthoDB" id="9788869at2"/>
<gene>
    <name evidence="4" type="ORF">Pan54_52680</name>
</gene>
<dbReference type="PANTHER" id="PTHR28004">
    <property type="entry name" value="ZGC:162816-RELATED"/>
    <property type="match status" value="1"/>
</dbReference>
<evidence type="ECO:0000256" key="2">
    <source>
        <dbReference type="ARBA" id="ARBA00023239"/>
    </source>
</evidence>
<dbReference type="InterPro" id="IPR051466">
    <property type="entry name" value="D-amino_acid_metab_enzyme"/>
</dbReference>
<organism evidence="4 5">
    <name type="scientific">Rubinisphaera italica</name>
    <dbReference type="NCBI Taxonomy" id="2527969"/>
    <lineage>
        <taxon>Bacteria</taxon>
        <taxon>Pseudomonadati</taxon>
        <taxon>Planctomycetota</taxon>
        <taxon>Planctomycetia</taxon>
        <taxon>Planctomycetales</taxon>
        <taxon>Planctomycetaceae</taxon>
        <taxon>Rubinisphaera</taxon>
    </lineage>
</organism>
<name>A0A5C5XNN3_9PLAN</name>
<evidence type="ECO:0000256" key="1">
    <source>
        <dbReference type="ARBA" id="ARBA00005323"/>
    </source>
</evidence>
<evidence type="ECO:0000259" key="3">
    <source>
        <dbReference type="SMART" id="SM01119"/>
    </source>
</evidence>
<dbReference type="Pfam" id="PF01168">
    <property type="entry name" value="Ala_racemase_N"/>
    <property type="match status" value="1"/>
</dbReference>
<comment type="caution">
    <text evidence="4">The sequence shown here is derived from an EMBL/GenBank/DDBJ whole genome shotgun (WGS) entry which is preliminary data.</text>
</comment>
<keyword evidence="2 4" id="KW-0456">Lyase</keyword>
<dbReference type="GO" id="GO:0043876">
    <property type="term" value="F:D-threonine aldolase activity"/>
    <property type="evidence" value="ECO:0007669"/>
    <property type="project" value="UniProtKB-EC"/>
</dbReference>
<dbReference type="Proteomes" id="UP000316095">
    <property type="component" value="Unassembled WGS sequence"/>
</dbReference>
<dbReference type="InterPro" id="IPR001608">
    <property type="entry name" value="Ala_racemase_N"/>
</dbReference>
<dbReference type="SMART" id="SM01119">
    <property type="entry name" value="D-ser_dehydrat"/>
    <property type="match status" value="1"/>
</dbReference>